<protein>
    <recommendedName>
        <fullName evidence="2">histidine kinase</fullName>
        <ecNumber evidence="2">2.7.13.3</ecNumber>
    </recommendedName>
</protein>
<keyword evidence="3" id="KW-0597">Phosphoprotein</keyword>
<dbReference type="InterPro" id="IPR011712">
    <property type="entry name" value="Sig_transdc_His_kin_sub3_dim/P"/>
</dbReference>
<dbReference type="AlphaFoldDB" id="A0A6G6WCE3"/>
<dbReference type="RefSeq" id="WP_165230764.1">
    <property type="nucleotide sequence ID" value="NZ_CP049257.1"/>
</dbReference>
<name>A0A6G6WCE3_9ACTN</name>
<keyword evidence="6" id="KW-0418">Kinase</keyword>
<evidence type="ECO:0000313" key="13">
    <source>
        <dbReference type="Proteomes" id="UP000502996"/>
    </source>
</evidence>
<dbReference type="Proteomes" id="UP000502996">
    <property type="component" value="Chromosome"/>
</dbReference>
<evidence type="ECO:0000256" key="9">
    <source>
        <dbReference type="SAM" id="MobiDB-lite"/>
    </source>
</evidence>
<dbReference type="PANTHER" id="PTHR24421:SF10">
    <property type="entry name" value="NITRATE_NITRITE SENSOR PROTEIN NARQ"/>
    <property type="match status" value="1"/>
</dbReference>
<feature type="transmembrane region" description="Helical" evidence="10">
    <location>
        <begin position="99"/>
        <end position="125"/>
    </location>
</feature>
<feature type="compositionally biased region" description="Basic and acidic residues" evidence="9">
    <location>
        <begin position="374"/>
        <end position="396"/>
    </location>
</feature>
<evidence type="ECO:0000256" key="1">
    <source>
        <dbReference type="ARBA" id="ARBA00000085"/>
    </source>
</evidence>
<keyword evidence="10" id="KW-1133">Transmembrane helix</keyword>
<dbReference type="EC" id="2.7.13.3" evidence="2"/>
<keyword evidence="7" id="KW-0067">ATP-binding</keyword>
<evidence type="ECO:0000256" key="6">
    <source>
        <dbReference type="ARBA" id="ARBA00022777"/>
    </source>
</evidence>
<feature type="transmembrane region" description="Helical" evidence="10">
    <location>
        <begin position="22"/>
        <end position="43"/>
    </location>
</feature>
<feature type="domain" description="Signal transduction histidine kinase subgroup 3 dimerisation and phosphoacceptor" evidence="11">
    <location>
        <begin position="187"/>
        <end position="256"/>
    </location>
</feature>
<feature type="compositionally biased region" description="Basic residues" evidence="9">
    <location>
        <begin position="397"/>
        <end position="407"/>
    </location>
</feature>
<dbReference type="GO" id="GO:0046983">
    <property type="term" value="F:protein dimerization activity"/>
    <property type="evidence" value="ECO:0007669"/>
    <property type="project" value="InterPro"/>
</dbReference>
<feature type="region of interest" description="Disordered" evidence="9">
    <location>
        <begin position="367"/>
        <end position="407"/>
    </location>
</feature>
<dbReference type="SUPFAM" id="SSF55874">
    <property type="entry name" value="ATPase domain of HSP90 chaperone/DNA topoisomerase II/histidine kinase"/>
    <property type="match status" value="1"/>
</dbReference>
<dbReference type="GO" id="GO:0016020">
    <property type="term" value="C:membrane"/>
    <property type="evidence" value="ECO:0007669"/>
    <property type="project" value="InterPro"/>
</dbReference>
<feature type="transmembrane region" description="Helical" evidence="10">
    <location>
        <begin position="75"/>
        <end position="92"/>
    </location>
</feature>
<evidence type="ECO:0000256" key="8">
    <source>
        <dbReference type="ARBA" id="ARBA00023012"/>
    </source>
</evidence>
<comment type="catalytic activity">
    <reaction evidence="1">
        <text>ATP + protein L-histidine = ADP + protein N-phospho-L-histidine.</text>
        <dbReference type="EC" id="2.7.13.3"/>
    </reaction>
</comment>
<evidence type="ECO:0000259" key="11">
    <source>
        <dbReference type="Pfam" id="PF07730"/>
    </source>
</evidence>
<evidence type="ECO:0000256" key="2">
    <source>
        <dbReference type="ARBA" id="ARBA00012438"/>
    </source>
</evidence>
<dbReference type="GO" id="GO:0005524">
    <property type="term" value="F:ATP binding"/>
    <property type="evidence" value="ECO:0007669"/>
    <property type="project" value="UniProtKB-KW"/>
</dbReference>
<accession>A0A6G6WCE3</accession>
<keyword evidence="8" id="KW-0902">Two-component regulatory system</keyword>
<evidence type="ECO:0000256" key="7">
    <source>
        <dbReference type="ARBA" id="ARBA00022840"/>
    </source>
</evidence>
<dbReference type="Gene3D" id="1.20.5.1930">
    <property type="match status" value="1"/>
</dbReference>
<keyword evidence="13" id="KW-1185">Reference proteome</keyword>
<dbReference type="GO" id="GO:0000155">
    <property type="term" value="F:phosphorelay sensor kinase activity"/>
    <property type="evidence" value="ECO:0007669"/>
    <property type="project" value="InterPro"/>
</dbReference>
<evidence type="ECO:0000313" key="12">
    <source>
        <dbReference type="EMBL" id="QIG42710.1"/>
    </source>
</evidence>
<feature type="transmembrane region" description="Helical" evidence="10">
    <location>
        <begin position="50"/>
        <end position="69"/>
    </location>
</feature>
<dbReference type="InterPro" id="IPR036890">
    <property type="entry name" value="HATPase_C_sf"/>
</dbReference>
<keyword evidence="4" id="KW-0808">Transferase</keyword>
<proteinExistence type="predicted"/>
<dbReference type="InterPro" id="IPR050482">
    <property type="entry name" value="Sensor_HK_TwoCompSys"/>
</dbReference>
<dbReference type="PANTHER" id="PTHR24421">
    <property type="entry name" value="NITRATE/NITRITE SENSOR PROTEIN NARX-RELATED"/>
    <property type="match status" value="1"/>
</dbReference>
<evidence type="ECO:0000256" key="3">
    <source>
        <dbReference type="ARBA" id="ARBA00022553"/>
    </source>
</evidence>
<evidence type="ECO:0000256" key="10">
    <source>
        <dbReference type="SAM" id="Phobius"/>
    </source>
</evidence>
<dbReference type="Gene3D" id="3.30.565.10">
    <property type="entry name" value="Histidine kinase-like ATPase, C-terminal domain"/>
    <property type="match status" value="1"/>
</dbReference>
<evidence type="ECO:0000256" key="5">
    <source>
        <dbReference type="ARBA" id="ARBA00022741"/>
    </source>
</evidence>
<dbReference type="KEGG" id="nano:G5V58_07860"/>
<organism evidence="12 13">
    <name type="scientific">Nocardioides anomalus</name>
    <dbReference type="NCBI Taxonomy" id="2712223"/>
    <lineage>
        <taxon>Bacteria</taxon>
        <taxon>Bacillati</taxon>
        <taxon>Actinomycetota</taxon>
        <taxon>Actinomycetes</taxon>
        <taxon>Propionibacteriales</taxon>
        <taxon>Nocardioidaceae</taxon>
        <taxon>Nocardioides</taxon>
    </lineage>
</organism>
<reference evidence="12 13" key="1">
    <citation type="submission" date="2020-02" db="EMBL/GenBank/DDBJ databases">
        <title>Full genome sequence of Nocardioides sp. R-3366.</title>
        <authorList>
            <person name="Im W.-T."/>
        </authorList>
    </citation>
    <scope>NUCLEOTIDE SEQUENCE [LARGE SCALE GENOMIC DNA]</scope>
    <source>
        <strain evidence="12 13">R-3366</strain>
    </source>
</reference>
<keyword evidence="10" id="KW-0472">Membrane</keyword>
<dbReference type="CDD" id="cd16917">
    <property type="entry name" value="HATPase_UhpB-NarQ-NarX-like"/>
    <property type="match status" value="1"/>
</dbReference>
<evidence type="ECO:0000256" key="4">
    <source>
        <dbReference type="ARBA" id="ARBA00022679"/>
    </source>
</evidence>
<gene>
    <name evidence="12" type="ORF">G5V58_07860</name>
</gene>
<sequence length="407" mass="43272">MSLAAFIQRRKREWVARGLPDYPLWIAALIDSAALLTGAVAVLQRWGDGVPLAAALVLVALVPWVLELWGRDHTWVAFVVLTGGATLTLMLSRPVDYEVVPFLMVLMVGHVTAVAGVGRGLLVLVAGEAVVVAAGLGGDMAGAEVAIWAAAVVVGLDMGFILRAQQLRIEAQAREHQVRERQAVLEERQRIARDVHDLVGHSLSVTMLHLTAARRDLEDAASGSGDLGEALDALSEAERVGRRAMADIRSTVDLLGQDGAGEAAPRGLADLPALVAEFQRAGVDVTLHAAGDPRGVPEATGLGLYRIVQESLANVAKHAPGSHAEVRLDLGDDPSLVVTNTLPRPVRRNAGGSGLSGMAARAQQLGARLSAGPEGRRWEVRVDLPRSRPEPEPERPRRTRHGQAART</sequence>
<dbReference type="EMBL" id="CP049257">
    <property type="protein sequence ID" value="QIG42710.1"/>
    <property type="molecule type" value="Genomic_DNA"/>
</dbReference>
<dbReference type="Pfam" id="PF07730">
    <property type="entry name" value="HisKA_3"/>
    <property type="match status" value="1"/>
</dbReference>
<keyword evidence="10" id="KW-0812">Transmembrane</keyword>
<keyword evidence="5" id="KW-0547">Nucleotide-binding</keyword>